<evidence type="ECO:0000313" key="7">
    <source>
        <dbReference type="EMBL" id="SUQ64418.1"/>
    </source>
</evidence>
<accession>A0A380T4I8</accession>
<evidence type="ECO:0000313" key="8">
    <source>
        <dbReference type="Proteomes" id="UP000255177"/>
    </source>
</evidence>
<dbReference type="Proteomes" id="UP000255177">
    <property type="component" value="Unassembled WGS sequence"/>
</dbReference>
<dbReference type="GO" id="GO:0009289">
    <property type="term" value="C:pilus"/>
    <property type="evidence" value="ECO:0007669"/>
    <property type="project" value="UniProtKB-SubCell"/>
</dbReference>
<keyword evidence="4" id="KW-0281">Fimbrium</keyword>
<dbReference type="InterPro" id="IPR000259">
    <property type="entry name" value="Adhesion_dom_fimbrial"/>
</dbReference>
<organism evidence="7 8">
    <name type="scientific">Pseudomonas wadenswilerensis</name>
    <dbReference type="NCBI Taxonomy" id="1785161"/>
    <lineage>
        <taxon>Bacteria</taxon>
        <taxon>Pseudomonadati</taxon>
        <taxon>Pseudomonadota</taxon>
        <taxon>Gammaproteobacteria</taxon>
        <taxon>Pseudomonadales</taxon>
        <taxon>Pseudomonadaceae</taxon>
        <taxon>Pseudomonas</taxon>
    </lineage>
</organism>
<comment type="subcellular location">
    <subcellularLocation>
        <location evidence="1">Fimbrium</location>
    </subcellularLocation>
</comment>
<dbReference type="InterPro" id="IPR008966">
    <property type="entry name" value="Adhesion_dom_sf"/>
</dbReference>
<protein>
    <submittedName>
        <fullName evidence="7">Fimbrial family protein</fullName>
    </submittedName>
</protein>
<dbReference type="InterPro" id="IPR036937">
    <property type="entry name" value="Adhesion_dom_fimbrial_sf"/>
</dbReference>
<evidence type="ECO:0000256" key="5">
    <source>
        <dbReference type="SAM" id="SignalP"/>
    </source>
</evidence>
<evidence type="ECO:0000256" key="1">
    <source>
        <dbReference type="ARBA" id="ARBA00004561"/>
    </source>
</evidence>
<evidence type="ECO:0000259" key="6">
    <source>
        <dbReference type="Pfam" id="PF00419"/>
    </source>
</evidence>
<dbReference type="PANTHER" id="PTHR33420">
    <property type="entry name" value="FIMBRIAL SUBUNIT ELFA-RELATED"/>
    <property type="match status" value="1"/>
</dbReference>
<dbReference type="PANTHER" id="PTHR33420:SF3">
    <property type="entry name" value="FIMBRIAL SUBUNIT ELFA"/>
    <property type="match status" value="1"/>
</dbReference>
<evidence type="ECO:0000256" key="2">
    <source>
        <dbReference type="ARBA" id="ARBA00006671"/>
    </source>
</evidence>
<feature type="chain" id="PRO_5017078843" evidence="5">
    <location>
        <begin position="27"/>
        <end position="331"/>
    </location>
</feature>
<feature type="domain" description="Fimbrial-type adhesion" evidence="6">
    <location>
        <begin position="182"/>
        <end position="330"/>
    </location>
</feature>
<dbReference type="Pfam" id="PF00419">
    <property type="entry name" value="Fimbrial"/>
    <property type="match status" value="1"/>
</dbReference>
<feature type="signal peptide" evidence="5">
    <location>
        <begin position="1"/>
        <end position="26"/>
    </location>
</feature>
<name>A0A380T4I8_9PSED</name>
<keyword evidence="8" id="KW-1185">Reference proteome</keyword>
<evidence type="ECO:0000256" key="4">
    <source>
        <dbReference type="ARBA" id="ARBA00023263"/>
    </source>
</evidence>
<gene>
    <name evidence="7" type="ORF">CCOS864_03879</name>
</gene>
<dbReference type="EMBL" id="UIDD01000010">
    <property type="protein sequence ID" value="SUQ64418.1"/>
    <property type="molecule type" value="Genomic_DNA"/>
</dbReference>
<dbReference type="Gene3D" id="2.60.40.3310">
    <property type="match status" value="1"/>
</dbReference>
<comment type="similarity">
    <text evidence="2">Belongs to the fimbrial protein family.</text>
</comment>
<reference evidence="8" key="1">
    <citation type="submission" date="2018-07" db="EMBL/GenBank/DDBJ databases">
        <authorList>
            <person name="Blom J."/>
        </authorList>
    </citation>
    <scope>NUCLEOTIDE SEQUENCE [LARGE SCALE GENOMIC DNA]</scope>
    <source>
        <strain evidence="8">CCOS 864</strain>
    </source>
</reference>
<sequence>MLCSLPARIAGATGLLLLAHSGISTASCVHIGSSPSQAYITINSQLTVSAIDPVGKVIYDSGTRYATRMAYRCSAAHGQRAGFTAVFTHIGEGIHQTNLEGIGIKITGSEAGASRFYSWPVPTITHPAGTTDVTPWYRLQLIKTGPVNSGVLFFPQTIISQTFEPHTPANTARLTMVQTRVEVVSAEPTCDIDASSKNIPVNLGNHPQSFFTGVNKTTPERSFNIRLNCMGGSTGGSRNISYTITDAHFPGNQTLAVNLAPGAGAHGVGIRLLDRNDTAIRLGAARMAGTVDHGTTRYDIPLKAQYIQQVPASQIRPGAALGRALFTMDYH</sequence>
<dbReference type="RefSeq" id="WP_115087988.1">
    <property type="nucleotide sequence ID" value="NZ_CBCSFG010000001.1"/>
</dbReference>
<dbReference type="GO" id="GO:0043709">
    <property type="term" value="P:cell adhesion involved in single-species biofilm formation"/>
    <property type="evidence" value="ECO:0007669"/>
    <property type="project" value="TreeGrafter"/>
</dbReference>
<evidence type="ECO:0000256" key="3">
    <source>
        <dbReference type="ARBA" id="ARBA00022729"/>
    </source>
</evidence>
<proteinExistence type="inferred from homology"/>
<dbReference type="SUPFAM" id="SSF49401">
    <property type="entry name" value="Bacterial adhesins"/>
    <property type="match status" value="1"/>
</dbReference>
<dbReference type="InterPro" id="IPR050263">
    <property type="entry name" value="Bact_Fimbrial_Adh_Pro"/>
</dbReference>
<dbReference type="AlphaFoldDB" id="A0A380T4I8"/>
<keyword evidence="3 5" id="KW-0732">Signal</keyword>
<dbReference type="Gene3D" id="2.60.40.1090">
    <property type="entry name" value="Fimbrial-type adhesion domain"/>
    <property type="match status" value="1"/>
</dbReference>